<dbReference type="InterPro" id="IPR051795">
    <property type="entry name" value="Glycosyl_Hydrlase_43"/>
</dbReference>
<evidence type="ECO:0000256" key="1">
    <source>
        <dbReference type="ARBA" id="ARBA00009865"/>
    </source>
</evidence>
<feature type="active site" description="Proton donor" evidence="4">
    <location>
        <position position="184"/>
    </location>
</feature>
<dbReference type="InterPro" id="IPR023296">
    <property type="entry name" value="Glyco_hydro_beta-prop_sf"/>
</dbReference>
<dbReference type="PANTHER" id="PTHR42812">
    <property type="entry name" value="BETA-XYLOSIDASE"/>
    <property type="match status" value="1"/>
</dbReference>
<dbReference type="PANTHER" id="PTHR42812:SF12">
    <property type="entry name" value="BETA-XYLOSIDASE-RELATED"/>
    <property type="match status" value="1"/>
</dbReference>
<dbReference type="RefSeq" id="WP_047943873.1">
    <property type="nucleotide sequence ID" value="NZ_CP053989.1"/>
</dbReference>
<gene>
    <name evidence="8" type="ORF">ABW02_18990</name>
</gene>
<comment type="similarity">
    <text evidence="1 6">Belongs to the glycosyl hydrolase 43 family.</text>
</comment>
<feature type="site" description="Important for catalytic activity, responsible for pKa modulation of the active site Glu and correct orientation of both the proton donor and substrate" evidence="5">
    <location>
        <position position="122"/>
    </location>
</feature>
<dbReference type="AlphaFoldDB" id="A0A0J1L3X3"/>
<organism evidence="8 9">
    <name type="scientific">Niallia circulans</name>
    <name type="common">Bacillus circulans</name>
    <dbReference type="NCBI Taxonomy" id="1397"/>
    <lineage>
        <taxon>Bacteria</taxon>
        <taxon>Bacillati</taxon>
        <taxon>Bacillota</taxon>
        <taxon>Bacilli</taxon>
        <taxon>Bacillales</taxon>
        <taxon>Bacillaceae</taxon>
        <taxon>Niallia</taxon>
    </lineage>
</organism>
<dbReference type="Proteomes" id="UP000036045">
    <property type="component" value="Unassembled WGS sequence"/>
</dbReference>
<keyword evidence="3 6" id="KW-0326">Glycosidase</keyword>
<dbReference type="Gene3D" id="2.115.10.20">
    <property type="entry name" value="Glycosyl hydrolase domain, family 43"/>
    <property type="match status" value="1"/>
</dbReference>
<proteinExistence type="inferred from homology"/>
<name>A0A0J1L3X3_NIACI</name>
<dbReference type="Pfam" id="PF17851">
    <property type="entry name" value="GH43_C2"/>
    <property type="match status" value="1"/>
</dbReference>
<dbReference type="SUPFAM" id="SSF75005">
    <property type="entry name" value="Arabinanase/levansucrase/invertase"/>
    <property type="match status" value="1"/>
</dbReference>
<dbReference type="Pfam" id="PF04616">
    <property type="entry name" value="Glyco_hydro_43"/>
    <property type="match status" value="1"/>
</dbReference>
<dbReference type="InterPro" id="IPR006710">
    <property type="entry name" value="Glyco_hydro_43"/>
</dbReference>
<evidence type="ECO:0000256" key="3">
    <source>
        <dbReference type="ARBA" id="ARBA00023295"/>
    </source>
</evidence>
<feature type="active site" description="Proton acceptor" evidence="4">
    <location>
        <position position="15"/>
    </location>
</feature>
<evidence type="ECO:0000259" key="7">
    <source>
        <dbReference type="Pfam" id="PF17851"/>
    </source>
</evidence>
<dbReference type="CDD" id="cd18617">
    <property type="entry name" value="GH43_XynB-like"/>
    <property type="match status" value="1"/>
</dbReference>
<dbReference type="InterPro" id="IPR013320">
    <property type="entry name" value="ConA-like_dom_sf"/>
</dbReference>
<dbReference type="OrthoDB" id="9801455at2"/>
<dbReference type="PATRIC" id="fig|1397.4.peg.2517"/>
<dbReference type="SUPFAM" id="SSF49899">
    <property type="entry name" value="Concanavalin A-like lectins/glucanases"/>
    <property type="match status" value="1"/>
</dbReference>
<evidence type="ECO:0000313" key="8">
    <source>
        <dbReference type="EMBL" id="KLV23665.1"/>
    </source>
</evidence>
<sequence>MQTFQNPILKGFSPDPSICVVGDDYYLVTSTFSYFPGVPIYHSKDLVNWELIGNILDRKSQLPLSDVTHSQGIFAPSIRYNKGIFYMITTNVPKGGNFIVTATDPTGPWSDPYYLEGAEGIDPSLFFDTDGKSYYVGTRPNPKGVRYNGDWEVWLQEIDLQSMKLIGVSTKLWKGALREAIWPEGPHLYKRNGYYYLMIAEGGTSFEHCVTIARSEKIDGPYIGNPCNPILTHRHLGRDYPVCNVGHGDLVETADGQWYMTCLASRIFDGYSNLGRETFLAEVVWESDWPVINPGLGRLAKEQMHRLPLFPTETVNPRILFEQPLDKRLLFLRNPDIEKYVFDERDGWLRMYASPHTIADIASPSYIGIRQQSMWYTLKTRLDFIPQQNGDEAGLVILQNDRYSIRFVSGLFDGKRELRVITNYNGEEKLEERIVENSRNLTLKIRGDCQKLHFYYSQEDGEEIEVVKNIDAHILSTEVAGGFVGCTMGVYVTSKSDLTNICYADFQWLEQVNEGVEMRITEKVKLYE</sequence>
<dbReference type="GO" id="GO:0005975">
    <property type="term" value="P:carbohydrate metabolic process"/>
    <property type="evidence" value="ECO:0007669"/>
    <property type="project" value="InterPro"/>
</dbReference>
<dbReference type="GeneID" id="56351403"/>
<reference evidence="8 9" key="1">
    <citation type="submission" date="2015-05" db="EMBL/GenBank/DDBJ databases">
        <title>Whole genome sequence and identification of bacterial endophytes from Costus igneus.</title>
        <authorList>
            <person name="Lee Y.P."/>
            <person name="Gan H.M."/>
            <person name="Eng W."/>
            <person name="Wheatley M.S."/>
            <person name="Caraballo A."/>
            <person name="Polter S."/>
            <person name="Savka M.A."/>
            <person name="Hudson A.O."/>
        </authorList>
    </citation>
    <scope>NUCLEOTIDE SEQUENCE [LARGE SCALE GENOMIC DNA]</scope>
    <source>
        <strain evidence="8 9">RIT379</strain>
    </source>
</reference>
<dbReference type="GO" id="GO:0004553">
    <property type="term" value="F:hydrolase activity, hydrolyzing O-glycosyl compounds"/>
    <property type="evidence" value="ECO:0007669"/>
    <property type="project" value="InterPro"/>
</dbReference>
<dbReference type="InterPro" id="IPR041542">
    <property type="entry name" value="GH43_C2"/>
</dbReference>
<evidence type="ECO:0000256" key="4">
    <source>
        <dbReference type="PIRSR" id="PIRSR606710-1"/>
    </source>
</evidence>
<protein>
    <submittedName>
        <fullName evidence="8">Arabinofuranosidase</fullName>
    </submittedName>
</protein>
<feature type="domain" description="Beta-xylosidase C-terminal Concanavalin A-like" evidence="7">
    <location>
        <begin position="323"/>
        <end position="510"/>
    </location>
</feature>
<evidence type="ECO:0000256" key="6">
    <source>
        <dbReference type="RuleBase" id="RU361187"/>
    </source>
</evidence>
<dbReference type="Gene3D" id="2.60.120.200">
    <property type="match status" value="1"/>
</dbReference>
<accession>A0A0J1L3X3</accession>
<comment type="caution">
    <text evidence="8">The sequence shown here is derived from an EMBL/GenBank/DDBJ whole genome shotgun (WGS) entry which is preliminary data.</text>
</comment>
<keyword evidence="2 6" id="KW-0378">Hydrolase</keyword>
<evidence type="ECO:0000313" key="9">
    <source>
        <dbReference type="Proteomes" id="UP000036045"/>
    </source>
</evidence>
<dbReference type="EMBL" id="LDPH01000024">
    <property type="protein sequence ID" value="KLV23665.1"/>
    <property type="molecule type" value="Genomic_DNA"/>
</dbReference>
<evidence type="ECO:0000256" key="2">
    <source>
        <dbReference type="ARBA" id="ARBA00022801"/>
    </source>
</evidence>
<keyword evidence="9" id="KW-1185">Reference proteome</keyword>
<evidence type="ECO:0000256" key="5">
    <source>
        <dbReference type="PIRSR" id="PIRSR606710-2"/>
    </source>
</evidence>